<reference evidence="2 3" key="1">
    <citation type="journal article" date="2019" name="Int. J. Syst. Evol. Microbiol.">
        <title>The Global Catalogue of Microorganisms (GCM) 10K type strain sequencing project: providing services to taxonomists for standard genome sequencing and annotation.</title>
        <authorList>
            <consortium name="The Broad Institute Genomics Platform"/>
            <consortium name="The Broad Institute Genome Sequencing Center for Infectious Disease"/>
            <person name="Wu L."/>
            <person name="Ma J."/>
        </authorList>
    </citation>
    <scope>NUCLEOTIDE SEQUENCE [LARGE SCALE GENOMIC DNA]</scope>
    <source>
        <strain evidence="2 3">JCM 14718</strain>
    </source>
</reference>
<feature type="domain" description="Methyltransferase type 11" evidence="1">
    <location>
        <begin position="40"/>
        <end position="128"/>
    </location>
</feature>
<keyword evidence="2" id="KW-0489">Methyltransferase</keyword>
<name>A0ABN2FU09_9ACTN</name>
<dbReference type="Gene3D" id="3.40.50.150">
    <property type="entry name" value="Vaccinia Virus protein VP39"/>
    <property type="match status" value="1"/>
</dbReference>
<dbReference type="PANTHER" id="PTHR43591">
    <property type="entry name" value="METHYLTRANSFERASE"/>
    <property type="match status" value="1"/>
</dbReference>
<dbReference type="GO" id="GO:0008168">
    <property type="term" value="F:methyltransferase activity"/>
    <property type="evidence" value="ECO:0007669"/>
    <property type="project" value="UniProtKB-KW"/>
</dbReference>
<dbReference type="GO" id="GO:0032259">
    <property type="term" value="P:methylation"/>
    <property type="evidence" value="ECO:0007669"/>
    <property type="project" value="UniProtKB-KW"/>
</dbReference>
<keyword evidence="3" id="KW-1185">Reference proteome</keyword>
<dbReference type="InterPro" id="IPR029063">
    <property type="entry name" value="SAM-dependent_MTases_sf"/>
</dbReference>
<evidence type="ECO:0000259" key="1">
    <source>
        <dbReference type="Pfam" id="PF08241"/>
    </source>
</evidence>
<keyword evidence="2" id="KW-0808">Transferase</keyword>
<organism evidence="2 3">
    <name type="scientific">Fodinicola feengrottensis</name>
    <dbReference type="NCBI Taxonomy" id="435914"/>
    <lineage>
        <taxon>Bacteria</taxon>
        <taxon>Bacillati</taxon>
        <taxon>Actinomycetota</taxon>
        <taxon>Actinomycetes</taxon>
        <taxon>Mycobacteriales</taxon>
        <taxon>Fodinicola</taxon>
    </lineage>
</organism>
<evidence type="ECO:0000313" key="3">
    <source>
        <dbReference type="Proteomes" id="UP001500618"/>
    </source>
</evidence>
<dbReference type="Pfam" id="PF08241">
    <property type="entry name" value="Methyltransf_11"/>
    <property type="match status" value="1"/>
</dbReference>
<comment type="caution">
    <text evidence="2">The sequence shown here is derived from an EMBL/GenBank/DDBJ whole genome shotgun (WGS) entry which is preliminary data.</text>
</comment>
<sequence length="252" mass="26854">MLDYDAEAARYDATRGGLPRAREAAGAVGRLLPASTRTLVDVACGTGFVTSEIGGVRAVGIDLAAGMLRIAAARLGGRVVRADARALPFADGSVDAVTMIWLVHLLDDPGPVLAEAVRVVRPGGVLVLTVNKNDGHFEMDSDLAASLARARPDRARHVEFDDFATVTGLLRGLELVGETTFSGVGQGVAPAQWRRWLAAGTIRWMRTMTADQAAELDRSLAALPHQEVARADPRYRLVAFGQPLRDRSHPTG</sequence>
<proteinExistence type="predicted"/>
<gene>
    <name evidence="2" type="ORF">GCM10009765_06190</name>
</gene>
<dbReference type="RefSeq" id="WP_344306919.1">
    <property type="nucleotide sequence ID" value="NZ_BAAANY010000002.1"/>
</dbReference>
<dbReference type="Proteomes" id="UP001500618">
    <property type="component" value="Unassembled WGS sequence"/>
</dbReference>
<evidence type="ECO:0000313" key="2">
    <source>
        <dbReference type="EMBL" id="GAA1659595.1"/>
    </source>
</evidence>
<dbReference type="CDD" id="cd02440">
    <property type="entry name" value="AdoMet_MTases"/>
    <property type="match status" value="1"/>
</dbReference>
<protein>
    <submittedName>
        <fullName evidence="2">Class I SAM-dependent methyltransferase</fullName>
    </submittedName>
</protein>
<accession>A0ABN2FU09</accession>
<dbReference type="PANTHER" id="PTHR43591:SF99">
    <property type="entry name" value="OS06G0646000 PROTEIN"/>
    <property type="match status" value="1"/>
</dbReference>
<dbReference type="SUPFAM" id="SSF53335">
    <property type="entry name" value="S-adenosyl-L-methionine-dependent methyltransferases"/>
    <property type="match status" value="1"/>
</dbReference>
<dbReference type="InterPro" id="IPR013216">
    <property type="entry name" value="Methyltransf_11"/>
</dbReference>
<dbReference type="EMBL" id="BAAANY010000002">
    <property type="protein sequence ID" value="GAA1659595.1"/>
    <property type="molecule type" value="Genomic_DNA"/>
</dbReference>